<keyword evidence="7" id="KW-1185">Reference proteome</keyword>
<reference evidence="6 7" key="1">
    <citation type="journal article" date="2021" name="Nat. Plants">
        <title>The Taxus genome provides insights into paclitaxel biosynthesis.</title>
        <authorList>
            <person name="Xiong X."/>
            <person name="Gou J."/>
            <person name="Liao Q."/>
            <person name="Li Y."/>
            <person name="Zhou Q."/>
            <person name="Bi G."/>
            <person name="Li C."/>
            <person name="Du R."/>
            <person name="Wang X."/>
            <person name="Sun T."/>
            <person name="Guo L."/>
            <person name="Liang H."/>
            <person name="Lu P."/>
            <person name="Wu Y."/>
            <person name="Zhang Z."/>
            <person name="Ro D.K."/>
            <person name="Shang Y."/>
            <person name="Huang S."/>
            <person name="Yan J."/>
        </authorList>
    </citation>
    <scope>NUCLEOTIDE SEQUENCE [LARGE SCALE GENOMIC DNA]</scope>
    <source>
        <strain evidence="6">Ta-2019</strain>
    </source>
</reference>
<evidence type="ECO:0008006" key="8">
    <source>
        <dbReference type="Google" id="ProtNLM"/>
    </source>
</evidence>
<dbReference type="PANTHER" id="PTHR22835">
    <property type="entry name" value="ZINC FINGER FYVE DOMAIN CONTAINING PROTEIN"/>
    <property type="match status" value="1"/>
</dbReference>
<evidence type="ECO:0000313" key="7">
    <source>
        <dbReference type="Proteomes" id="UP000824469"/>
    </source>
</evidence>
<dbReference type="Proteomes" id="UP000824469">
    <property type="component" value="Unassembled WGS sequence"/>
</dbReference>
<dbReference type="InterPro" id="IPR036514">
    <property type="entry name" value="SGNH_hydro_sf"/>
</dbReference>
<dbReference type="Pfam" id="PF00657">
    <property type="entry name" value="Lipase_GDSL"/>
    <property type="match status" value="1"/>
</dbReference>
<evidence type="ECO:0000256" key="2">
    <source>
        <dbReference type="ARBA" id="ARBA00022729"/>
    </source>
</evidence>
<evidence type="ECO:0000256" key="5">
    <source>
        <dbReference type="SAM" id="SignalP"/>
    </source>
</evidence>
<evidence type="ECO:0000256" key="1">
    <source>
        <dbReference type="ARBA" id="ARBA00008668"/>
    </source>
</evidence>
<protein>
    <recommendedName>
        <fullName evidence="8">GDSL esterase/lipase</fullName>
    </recommendedName>
</protein>
<feature type="non-terminal residue" evidence="6">
    <location>
        <position position="1"/>
    </location>
</feature>
<dbReference type="Gene3D" id="3.40.50.1110">
    <property type="entry name" value="SGNH hydrolase"/>
    <property type="match status" value="1"/>
</dbReference>
<name>A0AA38FW07_TAXCH</name>
<dbReference type="PANTHER" id="PTHR22835:SF476">
    <property type="entry name" value="OS06G0160200 PROTEIN"/>
    <property type="match status" value="1"/>
</dbReference>
<dbReference type="AlphaFoldDB" id="A0AA38FW07"/>
<accession>A0AA38FW07</accession>
<evidence type="ECO:0000256" key="3">
    <source>
        <dbReference type="ARBA" id="ARBA00022801"/>
    </source>
</evidence>
<dbReference type="InterPro" id="IPR001087">
    <property type="entry name" value="GDSL"/>
</dbReference>
<sequence length="339" mass="37505">MERMMVIKLAAVMIMVVLEVRSSQGKCQFPAIFNFGDSNSDTGGFYAAFPGLSLPYGMTFFHEPSGRASDGRLVVDFIAQAFGLPFLSPYLQSLGSDFRHGANYASDAGTVLQPNTSQYVTGISPFYLGVQYTQMKDFKFRALHLLSKGKHFEYLPTTDVFSKALYFLDIGQNDFTSQLGWIGIEGVKEFLPKVASQIGETVKALHREGARTIFVANLAPIGCFPSFLTELPHNKSDLDSYGCMISYNNAVLYYNNLLKEKLEEVRKVLPDASVVYVDSHAIKLEIYTNPTKHGFMFGTKACCGTGGEYNFSPQFFCSQKTEINGTVFVAPVCSDPSSY</sequence>
<dbReference type="CDD" id="cd01837">
    <property type="entry name" value="SGNH_plant_lipase_like"/>
    <property type="match status" value="1"/>
</dbReference>
<evidence type="ECO:0000313" key="6">
    <source>
        <dbReference type="EMBL" id="KAH9311366.1"/>
    </source>
</evidence>
<comment type="caution">
    <text evidence="6">The sequence shown here is derived from an EMBL/GenBank/DDBJ whole genome shotgun (WGS) entry which is preliminary data.</text>
</comment>
<dbReference type="GO" id="GO:0016788">
    <property type="term" value="F:hydrolase activity, acting on ester bonds"/>
    <property type="evidence" value="ECO:0007669"/>
    <property type="project" value="InterPro"/>
</dbReference>
<keyword evidence="3" id="KW-0378">Hydrolase</keyword>
<keyword evidence="2 5" id="KW-0732">Signal</keyword>
<evidence type="ECO:0000256" key="4">
    <source>
        <dbReference type="ARBA" id="ARBA00023180"/>
    </source>
</evidence>
<organism evidence="6 7">
    <name type="scientific">Taxus chinensis</name>
    <name type="common">Chinese yew</name>
    <name type="synonym">Taxus wallichiana var. chinensis</name>
    <dbReference type="NCBI Taxonomy" id="29808"/>
    <lineage>
        <taxon>Eukaryota</taxon>
        <taxon>Viridiplantae</taxon>
        <taxon>Streptophyta</taxon>
        <taxon>Embryophyta</taxon>
        <taxon>Tracheophyta</taxon>
        <taxon>Spermatophyta</taxon>
        <taxon>Pinopsida</taxon>
        <taxon>Pinidae</taxon>
        <taxon>Conifers II</taxon>
        <taxon>Cupressales</taxon>
        <taxon>Taxaceae</taxon>
        <taxon>Taxus</taxon>
    </lineage>
</organism>
<keyword evidence="4" id="KW-0325">Glycoprotein</keyword>
<dbReference type="EMBL" id="JAHRHJ020000006">
    <property type="protein sequence ID" value="KAH9311366.1"/>
    <property type="molecule type" value="Genomic_DNA"/>
</dbReference>
<feature type="chain" id="PRO_5041409760" description="GDSL esterase/lipase" evidence="5">
    <location>
        <begin position="26"/>
        <end position="339"/>
    </location>
</feature>
<proteinExistence type="inferred from homology"/>
<feature type="signal peptide" evidence="5">
    <location>
        <begin position="1"/>
        <end position="25"/>
    </location>
</feature>
<gene>
    <name evidence="6" type="ORF">KI387_026401</name>
</gene>
<dbReference type="InterPro" id="IPR035669">
    <property type="entry name" value="SGNH_plant_lipase-like"/>
</dbReference>
<dbReference type="OMA" id="CMKTYNS"/>
<comment type="similarity">
    <text evidence="1">Belongs to the 'GDSL' lipolytic enzyme family.</text>
</comment>